<evidence type="ECO:0000313" key="2">
    <source>
        <dbReference type="Proteomes" id="UP000224974"/>
    </source>
</evidence>
<proteinExistence type="predicted"/>
<reference evidence="2" key="1">
    <citation type="submission" date="2017-09" db="EMBL/GenBank/DDBJ databases">
        <title>FDA dAtabase for Regulatory Grade micrObial Sequences (FDA-ARGOS): Supporting development and validation of Infectious Disease Dx tests.</title>
        <authorList>
            <person name="Minogue T."/>
            <person name="Wolcott M."/>
            <person name="Wasieloski L."/>
            <person name="Aguilar W."/>
            <person name="Moore D."/>
            <person name="Tallon L."/>
            <person name="Sadzewicz L."/>
            <person name="Ott S."/>
            <person name="Zhao X."/>
            <person name="Nagaraj S."/>
            <person name="Vavikolanu K."/>
            <person name="Aluvathingal J."/>
            <person name="Nadendla S."/>
            <person name="Sichtig H."/>
        </authorList>
    </citation>
    <scope>NUCLEOTIDE SEQUENCE [LARGE SCALE GENOMIC DNA]</scope>
    <source>
        <strain evidence="2">FDAARGOS_387</strain>
    </source>
</reference>
<evidence type="ECO:0000313" key="1">
    <source>
        <dbReference type="EMBL" id="PHI29025.1"/>
    </source>
</evidence>
<accession>A0A2C6DKQ2</accession>
<sequence length="63" mass="7332">MIMTNRSHDKRKPGCPFCAEKARVRKHGFARSNIQRYRCTGCEKTFQAKYIYQTGTDRTIATC</sequence>
<dbReference type="EMBL" id="PDDX01000001">
    <property type="protein sequence ID" value="PHI29025.1"/>
    <property type="molecule type" value="Genomic_DNA"/>
</dbReference>
<name>A0A2C6DKQ2_9GAMM</name>
<gene>
    <name evidence="1" type="ORF">CRN84_06695</name>
</gene>
<evidence type="ECO:0008006" key="3">
    <source>
        <dbReference type="Google" id="ProtNLM"/>
    </source>
</evidence>
<keyword evidence="2" id="KW-1185">Reference proteome</keyword>
<dbReference type="AlphaFoldDB" id="A0A2C6DKQ2"/>
<dbReference type="Proteomes" id="UP000224974">
    <property type="component" value="Unassembled WGS sequence"/>
</dbReference>
<organism evidence="1 2">
    <name type="scientific">Budvicia aquatica</name>
    <dbReference type="NCBI Taxonomy" id="82979"/>
    <lineage>
        <taxon>Bacteria</taxon>
        <taxon>Pseudomonadati</taxon>
        <taxon>Pseudomonadota</taxon>
        <taxon>Gammaproteobacteria</taxon>
        <taxon>Enterobacterales</taxon>
        <taxon>Budviciaceae</taxon>
        <taxon>Budvicia</taxon>
    </lineage>
</organism>
<comment type="caution">
    <text evidence="1">The sequence shown here is derived from an EMBL/GenBank/DDBJ whole genome shotgun (WGS) entry which is preliminary data.</text>
</comment>
<protein>
    <recommendedName>
        <fullName evidence="3">Transposase and inactivated derivatives</fullName>
    </recommendedName>
</protein>